<protein>
    <submittedName>
        <fullName evidence="1">Putative kinase</fullName>
    </submittedName>
</protein>
<dbReference type="RefSeq" id="WP_197004155.1">
    <property type="nucleotide sequence ID" value="NZ_BONS01000020.1"/>
</dbReference>
<accession>A0A8J7GEK0</accession>
<comment type="caution">
    <text evidence="1">The sequence shown here is derived from an EMBL/GenBank/DDBJ whole genome shotgun (WGS) entry which is preliminary data.</text>
</comment>
<gene>
    <name evidence="1" type="ORF">IW245_003468</name>
</gene>
<name>A0A8J7GEK0_9ACTN</name>
<dbReference type="Pfam" id="PF13671">
    <property type="entry name" value="AAA_33"/>
    <property type="match status" value="1"/>
</dbReference>
<dbReference type="PANTHER" id="PTHR37807:SF3">
    <property type="entry name" value="OS07G0160300 PROTEIN"/>
    <property type="match status" value="1"/>
</dbReference>
<proteinExistence type="predicted"/>
<dbReference type="InterPro" id="IPR027417">
    <property type="entry name" value="P-loop_NTPase"/>
</dbReference>
<keyword evidence="1" id="KW-0418">Kinase</keyword>
<dbReference type="PANTHER" id="PTHR37807">
    <property type="entry name" value="OS07G0160300 PROTEIN"/>
    <property type="match status" value="1"/>
</dbReference>
<dbReference type="EMBL" id="JADOUF010000001">
    <property type="protein sequence ID" value="MBG6137274.1"/>
    <property type="molecule type" value="Genomic_DNA"/>
</dbReference>
<keyword evidence="1" id="KW-0808">Transferase</keyword>
<dbReference type="GO" id="GO:0016301">
    <property type="term" value="F:kinase activity"/>
    <property type="evidence" value="ECO:0007669"/>
    <property type="project" value="UniProtKB-KW"/>
</dbReference>
<keyword evidence="2" id="KW-1185">Reference proteome</keyword>
<evidence type="ECO:0000313" key="2">
    <source>
        <dbReference type="Proteomes" id="UP000622552"/>
    </source>
</evidence>
<dbReference type="Gene3D" id="3.40.50.300">
    <property type="entry name" value="P-loop containing nucleotide triphosphate hydrolases"/>
    <property type="match status" value="1"/>
</dbReference>
<sequence>MARALVLVNGLPGAGKSTLAPALAVELDALALSKDQIKEALADAVDPALAGALGGVAMAAVWSLAASHSGTVVVDSWWFRPRDLDHAREGIARTGARAAVEVWCEAPVEVVRARVAGRARHPVHGDGHRLATDWPRWAAEAAPLALTPVVRVDTGGPVEVAALGRTVRELLATASFQAR</sequence>
<dbReference type="AlphaFoldDB" id="A0A8J7GEK0"/>
<dbReference type="Proteomes" id="UP000622552">
    <property type="component" value="Unassembled WGS sequence"/>
</dbReference>
<organism evidence="1 2">
    <name type="scientific">Longispora fulva</name>
    <dbReference type="NCBI Taxonomy" id="619741"/>
    <lineage>
        <taxon>Bacteria</taxon>
        <taxon>Bacillati</taxon>
        <taxon>Actinomycetota</taxon>
        <taxon>Actinomycetes</taxon>
        <taxon>Micromonosporales</taxon>
        <taxon>Micromonosporaceae</taxon>
        <taxon>Longispora</taxon>
    </lineage>
</organism>
<reference evidence="1" key="1">
    <citation type="submission" date="2020-11" db="EMBL/GenBank/DDBJ databases">
        <title>Sequencing the genomes of 1000 actinobacteria strains.</title>
        <authorList>
            <person name="Klenk H.-P."/>
        </authorList>
    </citation>
    <scope>NUCLEOTIDE SEQUENCE</scope>
    <source>
        <strain evidence="1">DSM 45356</strain>
    </source>
</reference>
<evidence type="ECO:0000313" key="1">
    <source>
        <dbReference type="EMBL" id="MBG6137274.1"/>
    </source>
</evidence>
<dbReference type="SUPFAM" id="SSF52540">
    <property type="entry name" value="P-loop containing nucleoside triphosphate hydrolases"/>
    <property type="match status" value="1"/>
</dbReference>